<accession>A0A165D608</accession>
<dbReference type="RefSeq" id="XP_040761955.1">
    <property type="nucleotide sequence ID" value="XM_040912897.1"/>
</dbReference>
<sequence>MPRRLQNITLNYREDTLSFCSFIFSDGPRRATCIRSLKFSGTSLAMSDRIGVGKLVSDASLAYKLARVIALATGLRSVRFDNTFIPSLGAVFDSSPALADALAGTTSLREVQFYVKDGGCLTLLARMKNRLHSVTVLFHRPKGVVAQMRALLQPETHDAIIRERYGPGITWPAVQDLTVSGTIKSLSTLSHAFPNVRSVDAVDLRPEGTAGGNLLHTVNGSPVGTADDWTQLDVVTLDRPISLLHPVRHLNLTRVYVDNTKGWSATATLISCASPVIISLAVFTTRFLEWIAKFATCCRYMRIYSENVRLYDWIDRFAPLLSSVPLHAILLIAWGHRLDDRSSLVKQARLIAACIPSLVYINIAPMQSIEGRMDWYYRVESRAHEDGPQIILLPHDKGDILKQILLETARG</sequence>
<dbReference type="InParanoid" id="A0A165D608"/>
<dbReference type="EMBL" id="KV427638">
    <property type="protein sequence ID" value="KZT04215.1"/>
    <property type="molecule type" value="Genomic_DNA"/>
</dbReference>
<name>A0A165D608_9APHY</name>
<keyword evidence="2" id="KW-1185">Reference proteome</keyword>
<evidence type="ECO:0000313" key="1">
    <source>
        <dbReference type="EMBL" id="KZT04215.1"/>
    </source>
</evidence>
<dbReference type="GeneID" id="63829925"/>
<gene>
    <name evidence="1" type="ORF">LAESUDRAFT_761336</name>
</gene>
<proteinExistence type="predicted"/>
<protein>
    <submittedName>
        <fullName evidence="1">Uncharacterized protein</fullName>
    </submittedName>
</protein>
<dbReference type="OrthoDB" id="2789470at2759"/>
<organism evidence="1 2">
    <name type="scientific">Laetiporus sulphureus 93-53</name>
    <dbReference type="NCBI Taxonomy" id="1314785"/>
    <lineage>
        <taxon>Eukaryota</taxon>
        <taxon>Fungi</taxon>
        <taxon>Dikarya</taxon>
        <taxon>Basidiomycota</taxon>
        <taxon>Agaricomycotina</taxon>
        <taxon>Agaricomycetes</taxon>
        <taxon>Polyporales</taxon>
        <taxon>Laetiporus</taxon>
    </lineage>
</organism>
<reference evidence="1 2" key="1">
    <citation type="journal article" date="2016" name="Mol. Biol. Evol.">
        <title>Comparative Genomics of Early-Diverging Mushroom-Forming Fungi Provides Insights into the Origins of Lignocellulose Decay Capabilities.</title>
        <authorList>
            <person name="Nagy L.G."/>
            <person name="Riley R."/>
            <person name="Tritt A."/>
            <person name="Adam C."/>
            <person name="Daum C."/>
            <person name="Floudas D."/>
            <person name="Sun H."/>
            <person name="Yadav J.S."/>
            <person name="Pangilinan J."/>
            <person name="Larsson K.H."/>
            <person name="Matsuura K."/>
            <person name="Barry K."/>
            <person name="Labutti K."/>
            <person name="Kuo R."/>
            <person name="Ohm R.A."/>
            <person name="Bhattacharya S.S."/>
            <person name="Shirouzu T."/>
            <person name="Yoshinaga Y."/>
            <person name="Martin F.M."/>
            <person name="Grigoriev I.V."/>
            <person name="Hibbett D.S."/>
        </authorList>
    </citation>
    <scope>NUCLEOTIDE SEQUENCE [LARGE SCALE GENOMIC DNA]</scope>
    <source>
        <strain evidence="1 2">93-53</strain>
    </source>
</reference>
<evidence type="ECO:0000313" key="2">
    <source>
        <dbReference type="Proteomes" id="UP000076871"/>
    </source>
</evidence>
<dbReference type="AlphaFoldDB" id="A0A165D608"/>
<dbReference type="Proteomes" id="UP000076871">
    <property type="component" value="Unassembled WGS sequence"/>
</dbReference>